<dbReference type="Gene3D" id="3.30.70.2450">
    <property type="match status" value="1"/>
</dbReference>
<proteinExistence type="predicted"/>
<name>A0A9W9MH94_9EURO</name>
<dbReference type="GO" id="GO:0071949">
    <property type="term" value="F:FAD binding"/>
    <property type="evidence" value="ECO:0007669"/>
    <property type="project" value="InterPro"/>
</dbReference>
<sequence length="424" mass="46584">MTKDQPPVVVIGAGPVGCFIAYRLGKAGIPVRIFEKEPAVPYSPRAVGYYGATQVAFKDSGLYDLVRAEGFMTAGLCWRTPPIDDDQGGKRLGDMIAAQPLCDPGDPLKACPSGLLNLRQSELTKLVLQEALKTDFVTVQFNSELSGIKETENGVTVDFENKELSPVTGCYLVGADGGRSKTRKLTGTPCLGHTWPERLISTDVVLWNYVDPLFHTCYIIGTKNYTIMTPLADPVIGKKSLWRCTIAVPPEDQRPDEELLQEAVIRQFYEQVVSGPRPLAAEITAKAVYRIHQRLVPTMRKGRCVLAGDAAHMNNPYGAMGLNTGLLDGDALAESLIMILNEGRSDKILTSYSDARRKVFQYFVDPTTTANKLRLHLPSETAAVDDDCLRSLQNPTPESLKEGAKPYFETWRTDMRAVAEKSGL</sequence>
<dbReference type="SUPFAM" id="SSF51905">
    <property type="entry name" value="FAD/NAD(P)-binding domain"/>
    <property type="match status" value="1"/>
</dbReference>
<protein>
    <submittedName>
        <fullName evidence="6">FAD/NAD(P)-binding domain-containing protein</fullName>
    </submittedName>
</protein>
<reference evidence="6" key="2">
    <citation type="journal article" date="2023" name="IMA Fungus">
        <title>Comparative genomic study of the Penicillium genus elucidates a diverse pangenome and 15 lateral gene transfer events.</title>
        <authorList>
            <person name="Petersen C."/>
            <person name="Sorensen T."/>
            <person name="Nielsen M.R."/>
            <person name="Sondergaard T.E."/>
            <person name="Sorensen J.L."/>
            <person name="Fitzpatrick D.A."/>
            <person name="Frisvad J.C."/>
            <person name="Nielsen K.L."/>
        </authorList>
    </citation>
    <scope>NUCLEOTIDE SEQUENCE</scope>
    <source>
        <strain evidence="6">IBT 20477</strain>
    </source>
</reference>
<dbReference type="AlphaFoldDB" id="A0A9W9MH94"/>
<evidence type="ECO:0000256" key="4">
    <source>
        <dbReference type="ARBA" id="ARBA00023002"/>
    </source>
</evidence>
<organism evidence="6 7">
    <name type="scientific">Penicillium cf. viridicatum</name>
    <dbReference type="NCBI Taxonomy" id="2972119"/>
    <lineage>
        <taxon>Eukaryota</taxon>
        <taxon>Fungi</taxon>
        <taxon>Dikarya</taxon>
        <taxon>Ascomycota</taxon>
        <taxon>Pezizomycotina</taxon>
        <taxon>Eurotiomycetes</taxon>
        <taxon>Eurotiomycetidae</taxon>
        <taxon>Eurotiales</taxon>
        <taxon>Aspergillaceae</taxon>
        <taxon>Penicillium</taxon>
    </lineage>
</organism>
<evidence type="ECO:0000259" key="5">
    <source>
        <dbReference type="Pfam" id="PF01494"/>
    </source>
</evidence>
<keyword evidence="3" id="KW-0274">FAD</keyword>
<dbReference type="PANTHER" id="PTHR43004:SF19">
    <property type="entry name" value="BINDING MONOOXYGENASE, PUTATIVE (JCVI)-RELATED"/>
    <property type="match status" value="1"/>
</dbReference>
<dbReference type="Proteomes" id="UP001150942">
    <property type="component" value="Unassembled WGS sequence"/>
</dbReference>
<dbReference type="OrthoDB" id="10016252at2759"/>
<feature type="domain" description="FAD-binding" evidence="5">
    <location>
        <begin position="7"/>
        <end position="365"/>
    </location>
</feature>
<dbReference type="Gene3D" id="3.50.50.60">
    <property type="entry name" value="FAD/NAD(P)-binding domain"/>
    <property type="match status" value="1"/>
</dbReference>
<evidence type="ECO:0000256" key="1">
    <source>
        <dbReference type="ARBA" id="ARBA00001974"/>
    </source>
</evidence>
<evidence type="ECO:0000313" key="7">
    <source>
        <dbReference type="Proteomes" id="UP001150942"/>
    </source>
</evidence>
<evidence type="ECO:0000313" key="6">
    <source>
        <dbReference type="EMBL" id="KAJ5201252.1"/>
    </source>
</evidence>
<evidence type="ECO:0000256" key="2">
    <source>
        <dbReference type="ARBA" id="ARBA00022630"/>
    </source>
</evidence>
<gene>
    <name evidence="6" type="ORF">N7449_006055</name>
</gene>
<keyword evidence="7" id="KW-1185">Reference proteome</keyword>
<comment type="caution">
    <text evidence="6">The sequence shown here is derived from an EMBL/GenBank/DDBJ whole genome shotgun (WGS) entry which is preliminary data.</text>
</comment>
<evidence type="ECO:0000256" key="3">
    <source>
        <dbReference type="ARBA" id="ARBA00022827"/>
    </source>
</evidence>
<dbReference type="Pfam" id="PF01494">
    <property type="entry name" value="FAD_binding_3"/>
    <property type="match status" value="1"/>
</dbReference>
<accession>A0A9W9MH94</accession>
<dbReference type="PANTHER" id="PTHR43004">
    <property type="entry name" value="TRK SYSTEM POTASSIUM UPTAKE PROTEIN"/>
    <property type="match status" value="1"/>
</dbReference>
<keyword evidence="4" id="KW-0560">Oxidoreductase</keyword>
<dbReference type="EMBL" id="JAPQKQ010000004">
    <property type="protein sequence ID" value="KAJ5201252.1"/>
    <property type="molecule type" value="Genomic_DNA"/>
</dbReference>
<dbReference type="InterPro" id="IPR002938">
    <property type="entry name" value="FAD-bd"/>
</dbReference>
<dbReference type="InterPro" id="IPR050641">
    <property type="entry name" value="RIFMO-like"/>
</dbReference>
<dbReference type="GO" id="GO:0016709">
    <property type="term" value="F:oxidoreductase activity, acting on paired donors, with incorporation or reduction of molecular oxygen, NAD(P)H as one donor, and incorporation of one atom of oxygen"/>
    <property type="evidence" value="ECO:0007669"/>
    <property type="project" value="UniProtKB-ARBA"/>
</dbReference>
<dbReference type="PRINTS" id="PR00420">
    <property type="entry name" value="RNGMNOXGNASE"/>
</dbReference>
<reference evidence="6" key="1">
    <citation type="submission" date="2022-11" db="EMBL/GenBank/DDBJ databases">
        <authorList>
            <person name="Petersen C."/>
        </authorList>
    </citation>
    <scope>NUCLEOTIDE SEQUENCE</scope>
    <source>
        <strain evidence="6">IBT 20477</strain>
    </source>
</reference>
<comment type="cofactor">
    <cofactor evidence="1">
        <name>FAD</name>
        <dbReference type="ChEBI" id="CHEBI:57692"/>
    </cofactor>
</comment>
<dbReference type="InterPro" id="IPR036188">
    <property type="entry name" value="FAD/NAD-bd_sf"/>
</dbReference>
<keyword evidence="2" id="KW-0285">Flavoprotein</keyword>